<keyword evidence="2" id="KW-0732">Signal</keyword>
<reference evidence="3 4" key="1">
    <citation type="submission" date="2021-03" db="EMBL/GenBank/DDBJ databases">
        <title>Human Oral Microbial Genomes.</title>
        <authorList>
            <person name="Johnston C.D."/>
            <person name="Chen T."/>
            <person name="Dewhirst F.E."/>
        </authorList>
    </citation>
    <scope>NUCLEOTIDE SEQUENCE [LARGE SCALE GENOMIC DNA]</scope>
    <source>
        <strain evidence="3 4">DSMZ 100122</strain>
    </source>
</reference>
<dbReference type="RefSeq" id="WP_212325261.1">
    <property type="nucleotide sequence ID" value="NZ_AP024463.1"/>
</dbReference>
<feature type="signal peptide" evidence="2">
    <location>
        <begin position="1"/>
        <end position="27"/>
    </location>
</feature>
<evidence type="ECO:0000256" key="1">
    <source>
        <dbReference type="SAM" id="MobiDB-lite"/>
    </source>
</evidence>
<dbReference type="Proteomes" id="UP000678513">
    <property type="component" value="Chromosome"/>
</dbReference>
<name>A0ABX7Y6Q5_9ACTN</name>
<evidence type="ECO:0000256" key="2">
    <source>
        <dbReference type="SAM" id="SignalP"/>
    </source>
</evidence>
<proteinExistence type="predicted"/>
<organism evidence="3 4">
    <name type="scientific">Arachnia rubra</name>
    <dbReference type="NCBI Taxonomy" id="1547448"/>
    <lineage>
        <taxon>Bacteria</taxon>
        <taxon>Bacillati</taxon>
        <taxon>Actinomycetota</taxon>
        <taxon>Actinomycetes</taxon>
        <taxon>Propionibacteriales</taxon>
        <taxon>Propionibacteriaceae</taxon>
        <taxon>Arachnia</taxon>
    </lineage>
</organism>
<protein>
    <recommendedName>
        <fullName evidence="5">Secreted protein</fullName>
    </recommendedName>
</protein>
<feature type="chain" id="PRO_5047310052" description="Secreted protein" evidence="2">
    <location>
        <begin position="28"/>
        <end position="458"/>
    </location>
</feature>
<feature type="region of interest" description="Disordered" evidence="1">
    <location>
        <begin position="407"/>
        <end position="458"/>
    </location>
</feature>
<evidence type="ECO:0008006" key="5">
    <source>
        <dbReference type="Google" id="ProtNLM"/>
    </source>
</evidence>
<accession>A0ABX7Y6Q5</accession>
<feature type="compositionally biased region" description="Pro residues" evidence="1">
    <location>
        <begin position="409"/>
        <end position="429"/>
    </location>
</feature>
<keyword evidence="4" id="KW-1185">Reference proteome</keyword>
<feature type="compositionally biased region" description="Low complexity" evidence="1">
    <location>
        <begin position="430"/>
        <end position="442"/>
    </location>
</feature>
<evidence type="ECO:0000313" key="3">
    <source>
        <dbReference type="EMBL" id="QUC08762.1"/>
    </source>
</evidence>
<evidence type="ECO:0000313" key="4">
    <source>
        <dbReference type="Proteomes" id="UP000678513"/>
    </source>
</evidence>
<gene>
    <name evidence="3" type="ORF">J5A65_03200</name>
</gene>
<dbReference type="EMBL" id="CP072384">
    <property type="protein sequence ID" value="QUC08762.1"/>
    <property type="molecule type" value="Genomic_DNA"/>
</dbReference>
<sequence>MKLSTLRTGLGALSALLLAFTAFPVHADEPPAPPGIVTAPKFAEDGKTIRVGRSVERVAGDYGNAQTIEVFRLRDGQPIPDSGSAFYTPVPEDFGHQLVYAERARDPQTGAEVTAYSDPVTVLSVQGDLTPPTPDAPVTTSPDKATADEVQTMIDDMEKMNDVDLRRNEDDQGGRYTGPGHVVMGNEARGTNAPGYWQDQLVHRDLISDKYWQAVNPWMYITPGRANAATNTRVELSQIKLNVLHRSTNRWETIELRKIEGMLYPWSLRGKDVKEANLRDGQNGSIQMLQDPDMLFHGWGGEMTYDTKDILAVHAQVQARLVVDDQAKADDRDKAQLLLQVGVDYYPVIGMRVDDPLLEMKDGGGYFPGAGLSRAKLISNDWQTFNFINVDVAKQEPGGSITVAQLRDNPPPSWPTPSQPATPAQPTPAPTTATTPAPAAATEPRSITSKPGLPKTGS</sequence>